<feature type="domain" description="Sulfatase N-terminal" evidence="6">
    <location>
        <begin position="2"/>
        <end position="109"/>
    </location>
</feature>
<feature type="compositionally biased region" description="Basic residues" evidence="5">
    <location>
        <begin position="249"/>
        <end position="261"/>
    </location>
</feature>
<dbReference type="GO" id="GO:0046872">
    <property type="term" value="F:metal ion binding"/>
    <property type="evidence" value="ECO:0007669"/>
    <property type="project" value="UniProtKB-KW"/>
</dbReference>
<keyword evidence="8" id="KW-1185">Reference proteome</keyword>
<protein>
    <recommendedName>
        <fullName evidence="6">Sulfatase N-terminal domain-containing protein</fullName>
    </recommendedName>
</protein>
<dbReference type="AlphaFoldDB" id="A0A4R4WZ17"/>
<dbReference type="Gene3D" id="3.40.720.10">
    <property type="entry name" value="Alkaline Phosphatase, subunit A"/>
    <property type="match status" value="1"/>
</dbReference>
<dbReference type="PANTHER" id="PTHR42693">
    <property type="entry name" value="ARYLSULFATASE FAMILY MEMBER"/>
    <property type="match status" value="1"/>
</dbReference>
<evidence type="ECO:0000313" key="8">
    <source>
        <dbReference type="Proteomes" id="UP000294543"/>
    </source>
</evidence>
<keyword evidence="4" id="KW-0106">Calcium</keyword>
<comment type="similarity">
    <text evidence="1">Belongs to the sulfatase family.</text>
</comment>
<evidence type="ECO:0000259" key="6">
    <source>
        <dbReference type="Pfam" id="PF00884"/>
    </source>
</evidence>
<evidence type="ECO:0000256" key="1">
    <source>
        <dbReference type="ARBA" id="ARBA00008779"/>
    </source>
</evidence>
<dbReference type="Pfam" id="PF00884">
    <property type="entry name" value="Sulfatase"/>
    <property type="match status" value="1"/>
</dbReference>
<organism evidence="7 8">
    <name type="scientific">Nonomuraea diastatica</name>
    <dbReference type="NCBI Taxonomy" id="1848329"/>
    <lineage>
        <taxon>Bacteria</taxon>
        <taxon>Bacillati</taxon>
        <taxon>Actinomycetota</taxon>
        <taxon>Actinomycetes</taxon>
        <taxon>Streptosporangiales</taxon>
        <taxon>Streptosporangiaceae</taxon>
        <taxon>Nonomuraea</taxon>
    </lineage>
</organism>
<feature type="region of interest" description="Disordered" evidence="5">
    <location>
        <begin position="215"/>
        <end position="291"/>
    </location>
</feature>
<accession>A0A4R4WZ17</accession>
<evidence type="ECO:0000313" key="7">
    <source>
        <dbReference type="EMBL" id="TDD23124.1"/>
    </source>
</evidence>
<evidence type="ECO:0000256" key="3">
    <source>
        <dbReference type="ARBA" id="ARBA00022801"/>
    </source>
</evidence>
<dbReference type="OrthoDB" id="9777306at2"/>
<evidence type="ECO:0000256" key="4">
    <source>
        <dbReference type="ARBA" id="ARBA00022837"/>
    </source>
</evidence>
<dbReference type="PROSITE" id="PS00523">
    <property type="entry name" value="SULFATASE_1"/>
    <property type="match status" value="1"/>
</dbReference>
<keyword evidence="3" id="KW-0378">Hydrolase</keyword>
<dbReference type="InterPro" id="IPR017850">
    <property type="entry name" value="Alkaline_phosphatase_core_sf"/>
</dbReference>
<dbReference type="EMBL" id="SMKP01000020">
    <property type="protein sequence ID" value="TDD23124.1"/>
    <property type="molecule type" value="Genomic_DNA"/>
</dbReference>
<feature type="compositionally biased region" description="Basic residues" evidence="5">
    <location>
        <begin position="220"/>
        <end position="241"/>
    </location>
</feature>
<name>A0A4R4WZ17_9ACTN</name>
<dbReference type="PANTHER" id="PTHR42693:SF53">
    <property type="entry name" value="ENDO-4-O-SULFATASE"/>
    <property type="match status" value="1"/>
</dbReference>
<dbReference type="InterPro" id="IPR024607">
    <property type="entry name" value="Sulfatase_CS"/>
</dbReference>
<gene>
    <name evidence="7" type="ORF">E1294_09830</name>
</gene>
<dbReference type="InterPro" id="IPR050738">
    <property type="entry name" value="Sulfatase"/>
</dbReference>
<sequence length="291" mass="32137">MNVLILMSDEQSWSTLGCNGNPAARTPHLDRLAGDSTALDACYTPFPLCCPSRASLWTGLMPRHHHVLGNWRAIDPALRDSSVASAFADAGYHTMYTGKWHVPGTTPERMGFADTSAIPSTIKGRQRGRHIPEYCDYLEGHGYHLYPGDVQNLTAADREALRDPAAPLRATSQSPLEHSGDLADRAVPAYVRRTARGGPVARRVLLQRAALPDGGARAVRPAHRPRPRRAARRARPRHGRAAPRGARVQVRRGVRRARRGRLARDHRPLPRAVRAHGHPGRADPRPPARRR</sequence>
<dbReference type="InterPro" id="IPR000917">
    <property type="entry name" value="Sulfatase_N"/>
</dbReference>
<keyword evidence="2" id="KW-0479">Metal-binding</keyword>
<dbReference type="Proteomes" id="UP000294543">
    <property type="component" value="Unassembled WGS sequence"/>
</dbReference>
<feature type="compositionally biased region" description="Basic and acidic residues" evidence="5">
    <location>
        <begin position="280"/>
        <end position="291"/>
    </location>
</feature>
<reference evidence="7 8" key="1">
    <citation type="submission" date="2019-03" db="EMBL/GenBank/DDBJ databases">
        <title>Draft genome sequences of novel Actinobacteria.</title>
        <authorList>
            <person name="Sahin N."/>
            <person name="Ay H."/>
            <person name="Saygin H."/>
        </authorList>
    </citation>
    <scope>NUCLEOTIDE SEQUENCE [LARGE SCALE GENOMIC DNA]</scope>
    <source>
        <strain evidence="7 8">KC712</strain>
    </source>
</reference>
<evidence type="ECO:0000256" key="2">
    <source>
        <dbReference type="ARBA" id="ARBA00022723"/>
    </source>
</evidence>
<proteinExistence type="inferred from homology"/>
<dbReference type="GO" id="GO:0004065">
    <property type="term" value="F:arylsulfatase activity"/>
    <property type="evidence" value="ECO:0007669"/>
    <property type="project" value="TreeGrafter"/>
</dbReference>
<dbReference type="SUPFAM" id="SSF53649">
    <property type="entry name" value="Alkaline phosphatase-like"/>
    <property type="match status" value="1"/>
</dbReference>
<evidence type="ECO:0000256" key="5">
    <source>
        <dbReference type="SAM" id="MobiDB-lite"/>
    </source>
</evidence>
<comment type="caution">
    <text evidence="7">The sequence shown here is derived from an EMBL/GenBank/DDBJ whole genome shotgun (WGS) entry which is preliminary data.</text>
</comment>